<dbReference type="Proteomes" id="UP000799429">
    <property type="component" value="Unassembled WGS sequence"/>
</dbReference>
<keyword evidence="1" id="KW-0175">Coiled coil</keyword>
<accession>A0A9P4VTH7</accession>
<feature type="region of interest" description="Disordered" evidence="2">
    <location>
        <begin position="250"/>
        <end position="301"/>
    </location>
</feature>
<name>A0A9P4VTH7_9PEZI</name>
<feature type="compositionally biased region" description="Low complexity" evidence="2">
    <location>
        <begin position="285"/>
        <end position="299"/>
    </location>
</feature>
<gene>
    <name evidence="3" type="ORF">M501DRAFT_1027981</name>
</gene>
<reference evidence="3" key="1">
    <citation type="journal article" date="2020" name="Stud. Mycol.">
        <title>101 Dothideomycetes genomes: a test case for predicting lifestyles and emergence of pathogens.</title>
        <authorList>
            <person name="Haridas S."/>
            <person name="Albert R."/>
            <person name="Binder M."/>
            <person name="Bloem J."/>
            <person name="Labutti K."/>
            <person name="Salamov A."/>
            <person name="Andreopoulos B."/>
            <person name="Baker S."/>
            <person name="Barry K."/>
            <person name="Bills G."/>
            <person name="Bluhm B."/>
            <person name="Cannon C."/>
            <person name="Castanera R."/>
            <person name="Culley D."/>
            <person name="Daum C."/>
            <person name="Ezra D."/>
            <person name="Gonzalez J."/>
            <person name="Henrissat B."/>
            <person name="Kuo A."/>
            <person name="Liang C."/>
            <person name="Lipzen A."/>
            <person name="Lutzoni F."/>
            <person name="Magnuson J."/>
            <person name="Mondo S."/>
            <person name="Nolan M."/>
            <person name="Ohm R."/>
            <person name="Pangilinan J."/>
            <person name="Park H.-J."/>
            <person name="Ramirez L."/>
            <person name="Alfaro M."/>
            <person name="Sun H."/>
            <person name="Tritt A."/>
            <person name="Yoshinaga Y."/>
            <person name="Zwiers L.-H."/>
            <person name="Turgeon B."/>
            <person name="Goodwin S."/>
            <person name="Spatafora J."/>
            <person name="Crous P."/>
            <person name="Grigoriev I."/>
        </authorList>
    </citation>
    <scope>NUCLEOTIDE SEQUENCE</scope>
    <source>
        <strain evidence="3">CBS 101060</strain>
    </source>
</reference>
<organism evidence="3 4">
    <name type="scientific">Patellaria atrata CBS 101060</name>
    <dbReference type="NCBI Taxonomy" id="1346257"/>
    <lineage>
        <taxon>Eukaryota</taxon>
        <taxon>Fungi</taxon>
        <taxon>Dikarya</taxon>
        <taxon>Ascomycota</taxon>
        <taxon>Pezizomycotina</taxon>
        <taxon>Dothideomycetes</taxon>
        <taxon>Dothideomycetes incertae sedis</taxon>
        <taxon>Patellariales</taxon>
        <taxon>Patellariaceae</taxon>
        <taxon>Patellaria</taxon>
    </lineage>
</organism>
<dbReference type="GO" id="GO:0006210">
    <property type="term" value="P:thymine catabolic process"/>
    <property type="evidence" value="ECO:0007669"/>
    <property type="project" value="TreeGrafter"/>
</dbReference>
<proteinExistence type="predicted"/>
<evidence type="ECO:0000313" key="3">
    <source>
        <dbReference type="EMBL" id="KAF2843148.1"/>
    </source>
</evidence>
<dbReference type="PANTHER" id="PTHR43866:SF9">
    <property type="entry name" value="METHYLMALONATE-SEMIALDEHYDE DEHYDROGENASE (COA ACYLATING)"/>
    <property type="match status" value="1"/>
</dbReference>
<evidence type="ECO:0000256" key="1">
    <source>
        <dbReference type="SAM" id="Coils"/>
    </source>
</evidence>
<dbReference type="InterPro" id="IPR010061">
    <property type="entry name" value="MeMal-semiAld_DH"/>
</dbReference>
<dbReference type="GO" id="GO:0006574">
    <property type="term" value="P:L-valine catabolic process"/>
    <property type="evidence" value="ECO:0007669"/>
    <property type="project" value="TreeGrafter"/>
</dbReference>
<feature type="coiled-coil region" evidence="1">
    <location>
        <begin position="316"/>
        <end position="350"/>
    </location>
</feature>
<evidence type="ECO:0000256" key="2">
    <source>
        <dbReference type="SAM" id="MobiDB-lite"/>
    </source>
</evidence>
<feature type="region of interest" description="Disordered" evidence="2">
    <location>
        <begin position="1"/>
        <end position="98"/>
    </location>
</feature>
<keyword evidence="4" id="KW-1185">Reference proteome</keyword>
<dbReference type="GO" id="GO:0005739">
    <property type="term" value="C:mitochondrion"/>
    <property type="evidence" value="ECO:0007669"/>
    <property type="project" value="TreeGrafter"/>
</dbReference>
<dbReference type="GO" id="GO:0004491">
    <property type="term" value="F:methylmalonate-semialdehyde dehydrogenase (acylating, NAD) activity"/>
    <property type="evidence" value="ECO:0007669"/>
    <property type="project" value="InterPro"/>
</dbReference>
<comment type="caution">
    <text evidence="3">The sequence shown here is derived from an EMBL/GenBank/DDBJ whole genome shotgun (WGS) entry which is preliminary data.</text>
</comment>
<dbReference type="AlphaFoldDB" id="A0A9P4VTH7"/>
<feature type="compositionally biased region" description="Acidic residues" evidence="2">
    <location>
        <begin position="62"/>
        <end position="80"/>
    </location>
</feature>
<dbReference type="PANTHER" id="PTHR43866">
    <property type="entry name" value="MALONATE-SEMIALDEHYDE DEHYDROGENASE"/>
    <property type="match status" value="1"/>
</dbReference>
<dbReference type="OrthoDB" id="5334927at2759"/>
<evidence type="ECO:0000313" key="4">
    <source>
        <dbReference type="Proteomes" id="UP000799429"/>
    </source>
</evidence>
<sequence>MSVEAIPTPQHNLSSHHNLDPDLGYPPFPTLQIPQLPPAPQLQLPPLPKIPQDVPPAQQPEQEQDTPQDADAADPVEESSYDPSEPIYSLPPPPQRAYPSRETLVEAAQTHAAEHGYAVSINNTWKSQQRVKVACVCYGKPKNTHKLSEETRVRKNRTSHKTGCRMWVEGRRREEDGLWWLTVKESRHNHPGREVGAFAVHRKSTWDSGRVKEVIDEEVARGTKAKKLLEILEEKCPGVRITKRDIYNQTAQARRGGLRQQTPKEERARANAQKRAASRAKNKQNAANSSTTDTASSAAEGGMSALDPELLAQCNTAVSNAELERLRAEIQRLQNENSRLSSENDRLFRTNQEYVQAEELRRHIQMVQSHSGHHMIS</sequence>
<evidence type="ECO:0008006" key="5">
    <source>
        <dbReference type="Google" id="ProtNLM"/>
    </source>
</evidence>
<protein>
    <recommendedName>
        <fullName evidence="5">FAR1 domain-containing protein</fullName>
    </recommendedName>
</protein>
<dbReference type="EMBL" id="MU006089">
    <property type="protein sequence ID" value="KAF2843148.1"/>
    <property type="molecule type" value="Genomic_DNA"/>
</dbReference>
<feature type="compositionally biased region" description="Pro residues" evidence="2">
    <location>
        <begin position="24"/>
        <end position="58"/>
    </location>
</feature>